<reference evidence="3" key="1">
    <citation type="submission" date="2016-07" db="EMBL/GenBank/DDBJ databases">
        <title>De novo transcriptome assembly of four accessions of the metal hyperaccumulator plant Noccaea caerulescens.</title>
        <authorList>
            <person name="Blande D."/>
            <person name="Halimaa P."/>
            <person name="Tervahauta A.I."/>
            <person name="Aarts M.G."/>
            <person name="Karenlampi S.O."/>
        </authorList>
    </citation>
    <scope>NUCLEOTIDE SEQUENCE</scope>
</reference>
<sequence length="135" mass="15424">MKGLRSGRKEATESQAMGRSRKKEVTGSLAMAVAMTMKRKGAMAARNMVTMTRMRMRRRSRIVTSTRDVVMKTTTKTMRKCALLCLASNILLNKKAKPCVSFNIGLVFVCLISLFRYSRVCVAIRPFKKWYWVTM</sequence>
<keyword evidence="2" id="KW-0472">Membrane</keyword>
<accession>A0A1J3DHG9</accession>
<dbReference type="AlphaFoldDB" id="A0A1J3DHG9"/>
<organism evidence="3">
    <name type="scientific">Noccaea caerulescens</name>
    <name type="common">Alpine penny-cress</name>
    <name type="synonym">Thlaspi caerulescens</name>
    <dbReference type="NCBI Taxonomy" id="107243"/>
    <lineage>
        <taxon>Eukaryota</taxon>
        <taxon>Viridiplantae</taxon>
        <taxon>Streptophyta</taxon>
        <taxon>Embryophyta</taxon>
        <taxon>Tracheophyta</taxon>
        <taxon>Spermatophyta</taxon>
        <taxon>Magnoliopsida</taxon>
        <taxon>eudicotyledons</taxon>
        <taxon>Gunneridae</taxon>
        <taxon>Pentapetalae</taxon>
        <taxon>rosids</taxon>
        <taxon>malvids</taxon>
        <taxon>Brassicales</taxon>
        <taxon>Brassicaceae</taxon>
        <taxon>Coluteocarpeae</taxon>
        <taxon>Noccaea</taxon>
    </lineage>
</organism>
<evidence type="ECO:0000313" key="3">
    <source>
        <dbReference type="EMBL" id="JAU16156.1"/>
    </source>
</evidence>
<feature type="transmembrane region" description="Helical" evidence="2">
    <location>
        <begin position="106"/>
        <end position="127"/>
    </location>
</feature>
<proteinExistence type="predicted"/>
<evidence type="ECO:0000256" key="2">
    <source>
        <dbReference type="SAM" id="Phobius"/>
    </source>
</evidence>
<evidence type="ECO:0000256" key="1">
    <source>
        <dbReference type="SAM" id="MobiDB-lite"/>
    </source>
</evidence>
<dbReference type="EMBL" id="GEVI01016164">
    <property type="protein sequence ID" value="JAU16156.1"/>
    <property type="molecule type" value="Transcribed_RNA"/>
</dbReference>
<gene>
    <name evidence="3" type="ORF">GA_TR11954_c0_g1_i1_g.38254</name>
</gene>
<feature type="region of interest" description="Disordered" evidence="1">
    <location>
        <begin position="1"/>
        <end position="26"/>
    </location>
</feature>
<protein>
    <submittedName>
        <fullName evidence="3">Uncharacterized protein</fullName>
    </submittedName>
</protein>
<keyword evidence="2" id="KW-0812">Transmembrane</keyword>
<keyword evidence="2" id="KW-1133">Transmembrane helix</keyword>
<name>A0A1J3DHG9_NOCCA</name>